<keyword evidence="3 6" id="KW-0812">Transmembrane</keyword>
<evidence type="ECO:0000256" key="6">
    <source>
        <dbReference type="SAM" id="Phobius"/>
    </source>
</evidence>
<evidence type="ECO:0000256" key="1">
    <source>
        <dbReference type="ARBA" id="ARBA00004651"/>
    </source>
</evidence>
<keyword evidence="5 6" id="KW-0472">Membrane</keyword>
<evidence type="ECO:0000256" key="2">
    <source>
        <dbReference type="ARBA" id="ARBA00022475"/>
    </source>
</evidence>
<evidence type="ECO:0000313" key="7">
    <source>
        <dbReference type="EMBL" id="MDQ7246923.1"/>
    </source>
</evidence>
<dbReference type="RefSeq" id="WP_379954339.1">
    <property type="nucleotide sequence ID" value="NZ_JAUYVI010000002.1"/>
</dbReference>
<comment type="caution">
    <text evidence="7">The sequence shown here is derived from an EMBL/GenBank/DDBJ whole genome shotgun (WGS) entry which is preliminary data.</text>
</comment>
<comment type="subcellular location">
    <subcellularLocation>
        <location evidence="1">Cell membrane</location>
        <topology evidence="1">Multi-pass membrane protein</topology>
    </subcellularLocation>
</comment>
<feature type="transmembrane region" description="Helical" evidence="6">
    <location>
        <begin position="147"/>
        <end position="172"/>
    </location>
</feature>
<dbReference type="Proteomes" id="UP001230156">
    <property type="component" value="Unassembled WGS sequence"/>
</dbReference>
<proteinExistence type="predicted"/>
<feature type="transmembrane region" description="Helical" evidence="6">
    <location>
        <begin position="261"/>
        <end position="285"/>
    </location>
</feature>
<evidence type="ECO:0000256" key="4">
    <source>
        <dbReference type="ARBA" id="ARBA00022989"/>
    </source>
</evidence>
<evidence type="ECO:0000256" key="5">
    <source>
        <dbReference type="ARBA" id="ARBA00023136"/>
    </source>
</evidence>
<evidence type="ECO:0000313" key="8">
    <source>
        <dbReference type="Proteomes" id="UP001230156"/>
    </source>
</evidence>
<dbReference type="EMBL" id="JAUYVI010000002">
    <property type="protein sequence ID" value="MDQ7246923.1"/>
    <property type="molecule type" value="Genomic_DNA"/>
</dbReference>
<dbReference type="NCBIfam" id="TIGR00765">
    <property type="entry name" value="yihY_not_rbn"/>
    <property type="match status" value="1"/>
</dbReference>
<feature type="transmembrane region" description="Helical" evidence="6">
    <location>
        <begin position="192"/>
        <end position="214"/>
    </location>
</feature>
<reference evidence="8" key="1">
    <citation type="submission" date="2023-08" db="EMBL/GenBank/DDBJ databases">
        <title>Rhodospirillaceae gen. nov., a novel taxon isolated from the Yangtze River Yuezi River estuary sludge.</title>
        <authorList>
            <person name="Ruan L."/>
        </authorList>
    </citation>
    <scope>NUCLEOTIDE SEQUENCE [LARGE SCALE GENOMIC DNA]</scope>
    <source>
        <strain evidence="8">R-7</strain>
    </source>
</reference>
<dbReference type="InterPro" id="IPR017039">
    <property type="entry name" value="Virul_fac_BrkB"/>
</dbReference>
<accession>A0ABU0YJL0</accession>
<feature type="transmembrane region" description="Helical" evidence="6">
    <location>
        <begin position="46"/>
        <end position="69"/>
    </location>
</feature>
<sequence>MQGDLRFSQEWTQTLRHVTQSRGASVLRRAAIGWWDDRCLSMGAAIAFYAIFSLAPVLLIVIAIGGLVFGGDVAQTAVLAQFGGLIGPSGAESVAKILASASHFGSGLLGTAIGLGTFIVTASGAFGELQADLNAIWRAPPPRYSSILAFLIARLLSFAMIAVIAFLLLISLTFDALASAASQYFKWQDEALAVTIVNLSISVVMSTMLFTLIFQLLPSVRISLRSVVPGALLTAVLFVLGKFVIGFYLGRSNIATTYGAAASVITLMLWVYYSAQILLFGAEFVKAYADREKSKPRHSPRRPQ</sequence>
<keyword evidence="4 6" id="KW-1133">Transmembrane helix</keyword>
<feature type="transmembrane region" description="Helical" evidence="6">
    <location>
        <begin position="104"/>
        <end position="126"/>
    </location>
</feature>
<keyword evidence="8" id="KW-1185">Reference proteome</keyword>
<keyword evidence="2" id="KW-1003">Cell membrane</keyword>
<gene>
    <name evidence="7" type="ORF">Q8A70_04575</name>
</gene>
<organism evidence="7 8">
    <name type="scientific">Dongia sedimenti</name>
    <dbReference type="NCBI Taxonomy" id="3064282"/>
    <lineage>
        <taxon>Bacteria</taxon>
        <taxon>Pseudomonadati</taxon>
        <taxon>Pseudomonadota</taxon>
        <taxon>Alphaproteobacteria</taxon>
        <taxon>Rhodospirillales</taxon>
        <taxon>Dongiaceae</taxon>
        <taxon>Dongia</taxon>
    </lineage>
</organism>
<protein>
    <submittedName>
        <fullName evidence="7">YihY/virulence factor BrkB family protein</fullName>
    </submittedName>
</protein>
<dbReference type="Pfam" id="PF03631">
    <property type="entry name" value="Virul_fac_BrkB"/>
    <property type="match status" value="1"/>
</dbReference>
<feature type="transmembrane region" description="Helical" evidence="6">
    <location>
        <begin position="226"/>
        <end position="249"/>
    </location>
</feature>
<name>A0ABU0YJL0_9PROT</name>
<evidence type="ECO:0000256" key="3">
    <source>
        <dbReference type="ARBA" id="ARBA00022692"/>
    </source>
</evidence>
<dbReference type="PANTHER" id="PTHR30213">
    <property type="entry name" value="INNER MEMBRANE PROTEIN YHJD"/>
    <property type="match status" value="1"/>
</dbReference>
<dbReference type="PIRSF" id="PIRSF035875">
    <property type="entry name" value="RNase_BN"/>
    <property type="match status" value="1"/>
</dbReference>
<dbReference type="PANTHER" id="PTHR30213:SF1">
    <property type="entry name" value="INNER MEMBRANE PROTEIN YHJD"/>
    <property type="match status" value="1"/>
</dbReference>